<dbReference type="AlphaFoldDB" id="A0A1I0P5K9"/>
<feature type="domain" description="Protein FecR C-terminal" evidence="2">
    <location>
        <begin position="140"/>
        <end position="207"/>
    </location>
</feature>
<name>A0A1I0P5K9_9BACT</name>
<keyword evidence="1" id="KW-1133">Transmembrane helix</keyword>
<keyword evidence="4" id="KW-1185">Reference proteome</keyword>
<sequence>MEHPELYSDEELRELLSDEECQELYDAMRLSADAFEMEDARKKLADGLKEEEWARLEGKLSPQDSNTKIRQLFSSTKKIAAIFIGLLMLSGIAYAAIHLWSTGQRTTSTEEERQQTVVTTSSTSMEHSEEVTDSISQTRIFEDTSLDEIVNELGAYYKKEVDIQNTQAHELRIFYKWNRKDNLEEIVSDLNHFDHVNLAIEDDKLIVKP</sequence>
<reference evidence="3 4" key="1">
    <citation type="submission" date="2016-10" db="EMBL/GenBank/DDBJ databases">
        <authorList>
            <person name="de Groot N.N."/>
        </authorList>
    </citation>
    <scope>NUCLEOTIDE SEQUENCE [LARGE SCALE GENOMIC DNA]</scope>
    <source>
        <strain evidence="3 4">TC2-24</strain>
    </source>
</reference>
<organism evidence="3 4">
    <name type="scientific">Prevotella aff. ruminicola Tc2-24</name>
    <dbReference type="NCBI Taxonomy" id="81582"/>
    <lineage>
        <taxon>Bacteria</taxon>
        <taxon>Pseudomonadati</taxon>
        <taxon>Bacteroidota</taxon>
        <taxon>Bacteroidia</taxon>
        <taxon>Bacteroidales</taxon>
        <taxon>Prevotellaceae</taxon>
        <taxon>Prevotella</taxon>
    </lineage>
</organism>
<evidence type="ECO:0000256" key="1">
    <source>
        <dbReference type="SAM" id="Phobius"/>
    </source>
</evidence>
<dbReference type="Pfam" id="PF16344">
    <property type="entry name" value="FecR_C"/>
    <property type="match status" value="1"/>
</dbReference>
<accession>A0A1I0P5K9</accession>
<dbReference type="Proteomes" id="UP000199373">
    <property type="component" value="Unassembled WGS sequence"/>
</dbReference>
<keyword evidence="1" id="KW-0472">Membrane</keyword>
<gene>
    <name evidence="3" type="ORF">SAMN04487850_1604</name>
</gene>
<dbReference type="InterPro" id="IPR032508">
    <property type="entry name" value="FecR_C"/>
</dbReference>
<evidence type="ECO:0000313" key="4">
    <source>
        <dbReference type="Proteomes" id="UP000199373"/>
    </source>
</evidence>
<proteinExistence type="predicted"/>
<protein>
    <recommendedName>
        <fullName evidence="2">Protein FecR C-terminal domain-containing protein</fullName>
    </recommendedName>
</protein>
<evidence type="ECO:0000313" key="3">
    <source>
        <dbReference type="EMBL" id="SEW09469.1"/>
    </source>
</evidence>
<dbReference type="Gene3D" id="3.55.50.30">
    <property type="match status" value="1"/>
</dbReference>
<evidence type="ECO:0000259" key="2">
    <source>
        <dbReference type="Pfam" id="PF16344"/>
    </source>
</evidence>
<keyword evidence="1" id="KW-0812">Transmembrane</keyword>
<dbReference type="EMBL" id="FOIQ01000003">
    <property type="protein sequence ID" value="SEW09469.1"/>
    <property type="molecule type" value="Genomic_DNA"/>
</dbReference>
<feature type="transmembrane region" description="Helical" evidence="1">
    <location>
        <begin position="79"/>
        <end position="100"/>
    </location>
</feature>